<evidence type="ECO:0000256" key="7">
    <source>
        <dbReference type="ARBA" id="ARBA00081255"/>
    </source>
</evidence>
<dbReference type="eggNOG" id="ENOG502QQN6">
    <property type="taxonomic scope" value="Eukaryota"/>
</dbReference>
<comment type="similarity">
    <text evidence="2">Belongs to the terpene synthase family.</text>
</comment>
<dbReference type="Gene3D" id="1.50.10.160">
    <property type="match status" value="1"/>
</dbReference>
<evidence type="ECO:0000313" key="10">
    <source>
        <dbReference type="EnsemblPlants" id="ORUFI02G22400.1"/>
    </source>
</evidence>
<dbReference type="AlphaFoldDB" id="A0A0E0NGP2"/>
<dbReference type="GO" id="GO:0009905">
    <property type="term" value="F:ent-copalyl diphosphate synthase activity"/>
    <property type="evidence" value="ECO:0007669"/>
    <property type="project" value="UniProtKB-EC"/>
</dbReference>
<dbReference type="Pfam" id="PF01397">
    <property type="entry name" value="Terpene_synth"/>
    <property type="match status" value="1"/>
</dbReference>
<dbReference type="EC" id="5.5.1.13" evidence="6"/>
<evidence type="ECO:0000256" key="8">
    <source>
        <dbReference type="SAM" id="MobiDB-lite"/>
    </source>
</evidence>
<dbReference type="SUPFAM" id="SSF48576">
    <property type="entry name" value="Terpenoid synthases"/>
    <property type="match status" value="1"/>
</dbReference>
<dbReference type="Proteomes" id="UP000008022">
    <property type="component" value="Unassembled WGS sequence"/>
</dbReference>
<dbReference type="InterPro" id="IPR001906">
    <property type="entry name" value="Terpene_synth_N"/>
</dbReference>
<dbReference type="SUPFAM" id="SSF48239">
    <property type="entry name" value="Terpenoid cyclases/Protein prenyltransferases"/>
    <property type="match status" value="2"/>
</dbReference>
<evidence type="ECO:0000256" key="6">
    <source>
        <dbReference type="ARBA" id="ARBA00038877"/>
    </source>
</evidence>
<dbReference type="SFLD" id="SFLDG01605">
    <property type="entry name" value="Terpene_Cyclase_Like_1_N-term"/>
    <property type="match status" value="1"/>
</dbReference>
<dbReference type="GO" id="GO:0009507">
    <property type="term" value="C:chloroplast"/>
    <property type="evidence" value="ECO:0007669"/>
    <property type="project" value="TreeGrafter"/>
</dbReference>
<dbReference type="GO" id="GO:0009686">
    <property type="term" value="P:gibberellin biosynthetic process"/>
    <property type="evidence" value="ECO:0007669"/>
    <property type="project" value="TreeGrafter"/>
</dbReference>
<feature type="domain" description="Terpene synthase N-terminal" evidence="9">
    <location>
        <begin position="269"/>
        <end position="476"/>
    </location>
</feature>
<dbReference type="STRING" id="4529.A0A0E0NGP2"/>
<dbReference type="OMA" id="RDKWVIA"/>
<evidence type="ECO:0000256" key="5">
    <source>
        <dbReference type="ARBA" id="ARBA00023235"/>
    </source>
</evidence>
<keyword evidence="11" id="KW-1185">Reference proteome</keyword>
<evidence type="ECO:0000256" key="1">
    <source>
        <dbReference type="ARBA" id="ARBA00001946"/>
    </source>
</evidence>
<dbReference type="PANTHER" id="PTHR31739">
    <property type="entry name" value="ENT-COPALYL DIPHOSPHATE SYNTHASE, CHLOROPLASTIC"/>
    <property type="match status" value="1"/>
</dbReference>
<evidence type="ECO:0000256" key="4">
    <source>
        <dbReference type="ARBA" id="ARBA00022842"/>
    </source>
</evidence>
<reference evidence="10" key="2">
    <citation type="submission" date="2015-06" db="UniProtKB">
        <authorList>
            <consortium name="EnsemblPlants"/>
        </authorList>
    </citation>
    <scope>IDENTIFICATION</scope>
</reference>
<dbReference type="InterPro" id="IPR036965">
    <property type="entry name" value="Terpene_synth_N_sf"/>
</dbReference>
<keyword evidence="4" id="KW-0460">Magnesium</keyword>
<dbReference type="InterPro" id="IPR008930">
    <property type="entry name" value="Terpenoid_cyclase/PrenylTrfase"/>
</dbReference>
<dbReference type="EnsemblPlants" id="ORUFI02G22400.1">
    <property type="protein sequence ID" value="ORUFI02G22400.1"/>
    <property type="gene ID" value="ORUFI02G22400"/>
</dbReference>
<comment type="cofactor">
    <cofactor evidence="1">
        <name>Mg(2+)</name>
        <dbReference type="ChEBI" id="CHEBI:18420"/>
    </cofactor>
</comment>
<dbReference type="InterPro" id="IPR050148">
    <property type="entry name" value="Terpene_synthase-like"/>
</dbReference>
<dbReference type="Gene3D" id="1.50.10.130">
    <property type="entry name" value="Terpene synthase, N-terminal domain"/>
    <property type="match status" value="1"/>
</dbReference>
<dbReference type="FunFam" id="1.50.10.160:FF:000001">
    <property type="entry name" value="Ent-copalyl diphosphate synthase"/>
    <property type="match status" value="1"/>
</dbReference>
<dbReference type="FunFam" id="1.50.10.130:FF:000002">
    <property type="entry name" value="Ent-copalyl diphosphate synthase, chloroplastic"/>
    <property type="match status" value="1"/>
</dbReference>
<dbReference type="GO" id="GO:0010333">
    <property type="term" value="F:terpene synthase activity"/>
    <property type="evidence" value="ECO:0007669"/>
    <property type="project" value="InterPro"/>
</dbReference>
<dbReference type="SFLD" id="SFLDG01014">
    <property type="entry name" value="Terpene_Cyclase_Like_1_N-term"/>
    <property type="match status" value="1"/>
</dbReference>
<evidence type="ECO:0000313" key="11">
    <source>
        <dbReference type="Proteomes" id="UP000008022"/>
    </source>
</evidence>
<dbReference type="Gramene" id="ORUFI02G22400.1">
    <property type="protein sequence ID" value="ORUFI02G22400.1"/>
    <property type="gene ID" value="ORUFI02G22400"/>
</dbReference>
<keyword evidence="3" id="KW-0479">Metal-binding</keyword>
<dbReference type="Gene3D" id="1.10.600.10">
    <property type="entry name" value="Farnesyl Diphosphate Synthase"/>
    <property type="match status" value="1"/>
</dbReference>
<name>A0A0E0NGP2_ORYRU</name>
<evidence type="ECO:0000256" key="3">
    <source>
        <dbReference type="ARBA" id="ARBA00022723"/>
    </source>
</evidence>
<evidence type="ECO:0000259" key="9">
    <source>
        <dbReference type="Pfam" id="PF01397"/>
    </source>
</evidence>
<protein>
    <recommendedName>
        <fullName evidence="6">ent-copalyl diphosphate synthase</fullName>
        <ecNumber evidence="6">5.5.1.13</ecNumber>
    </recommendedName>
    <alternativeName>
        <fullName evidence="7">Ent-kaurene synthase A</fullName>
    </alternativeName>
</protein>
<proteinExistence type="inferred from homology"/>
<reference evidence="11" key="1">
    <citation type="submission" date="2013-06" db="EMBL/GenBank/DDBJ databases">
        <authorList>
            <person name="Zhao Q."/>
        </authorList>
    </citation>
    <scope>NUCLEOTIDE SEQUENCE</scope>
    <source>
        <strain evidence="11">cv. W1943</strain>
    </source>
</reference>
<feature type="compositionally biased region" description="Basic and acidic residues" evidence="8">
    <location>
        <begin position="55"/>
        <end position="69"/>
    </location>
</feature>
<dbReference type="GO" id="GO:0000287">
    <property type="term" value="F:magnesium ion binding"/>
    <property type="evidence" value="ECO:0007669"/>
    <property type="project" value="TreeGrafter"/>
</dbReference>
<keyword evidence="5" id="KW-0413">Isomerase</keyword>
<organism evidence="10 11">
    <name type="scientific">Oryza rufipogon</name>
    <name type="common">Brownbeard rice</name>
    <name type="synonym">Asian wild rice</name>
    <dbReference type="NCBI Taxonomy" id="4529"/>
    <lineage>
        <taxon>Eukaryota</taxon>
        <taxon>Viridiplantae</taxon>
        <taxon>Streptophyta</taxon>
        <taxon>Embryophyta</taxon>
        <taxon>Tracheophyta</taxon>
        <taxon>Spermatophyta</taxon>
        <taxon>Magnoliopsida</taxon>
        <taxon>Liliopsida</taxon>
        <taxon>Poales</taxon>
        <taxon>Poaceae</taxon>
        <taxon>BOP clade</taxon>
        <taxon>Oryzoideae</taxon>
        <taxon>Oryzeae</taxon>
        <taxon>Oryzinae</taxon>
        <taxon>Oryza</taxon>
    </lineage>
</organism>
<dbReference type="HOGENOM" id="CLU_003125_3_2_1"/>
<sequence length="800" mass="89994">MQMQVLTAASSLPRATLLRPAAAEPWRQSFLQLQARPIQRPGIMLHCKAQLQGQETRERRQLDDDEHARPPQGGDDDVAASTSELPYMIESIKSKLRAARNSLGETTVSAYDTAWIALVNRLDGGGERSPQFPEAIDWIARNQLPDGSWGDAGMFIVQDRLINTLGCVVALATWGVHEEQRARGLAYIQDNLWRLGEDDEEWMMVGFEITFPVLLEKAKNLGLDINYDDPALQDIYAKRQLKLAKIPREALHARPTTLLHSLEGMEDLDWERLLQFKCPAGSLHSSPAASAYALSETGDKELLEYLETAINNFDGGAPCTYPVDNFDRLWSVDRLRRLGISRYFTSEIEEYLEYAYRHLSPDGMSYGGLCPVKDIDDTAMAFRLLRLHGYNVSSSVFKHFEKDGEYFCFAGQSSQSLTAMYNSYRASQIAFPGDDDGLEQLRAYCRAFLEERRATGNLRDKWVIANGLPSEVEYALDFPWKASLPRVETRVYLEQYGASEDAWIGKGLYRMTLVNNDLYLEAAKADFTNFQKLSRLEWLSLKRWYIRNNLQAHGVTEQSVLRAYFLAAANIFEPNRAAERLGWARTAILAEAIASHLRQYSANGAADGMTERLISGLSSHDWDWRESKDSAERSLLYALDELIDLHAFGNASDSLREAWKQWLMSWTNESQGSTGGDTALLLVRTIEICSGRHGSAQQSLKNSADYARLEQIASSMCSKLATKILAQNGGSMDNVEGIDQEVDVEMKELIQRVYGSSSNDVSSVTRQTFLDVVKSFCYVAHCSPETIDGHISKVLFEDVN</sequence>
<dbReference type="InterPro" id="IPR008949">
    <property type="entry name" value="Isoprenoid_synthase_dom_sf"/>
</dbReference>
<feature type="region of interest" description="Disordered" evidence="8">
    <location>
        <begin position="52"/>
        <end position="80"/>
    </location>
</feature>
<dbReference type="FunFam" id="1.10.600.10:FF:000024">
    <property type="entry name" value="Ent-copalyl diphosphate synthase"/>
    <property type="match status" value="1"/>
</dbReference>
<evidence type="ECO:0000256" key="2">
    <source>
        <dbReference type="ARBA" id="ARBA00006333"/>
    </source>
</evidence>
<dbReference type="PANTHER" id="PTHR31739:SF4">
    <property type="entry name" value="ENT-COPALYL DIPHOSPHATE SYNTHASE, CHLOROPLASTIC"/>
    <property type="match status" value="1"/>
</dbReference>
<accession>A0A0E0NGP2</accession>